<dbReference type="RefSeq" id="WP_181641668.1">
    <property type="nucleotide sequence ID" value="NZ_JAUSQM010000001.1"/>
</dbReference>
<gene>
    <name evidence="1" type="ORF">J2S59_001613</name>
</gene>
<name>A0ABT9NNM7_9ACTN</name>
<proteinExistence type="predicted"/>
<reference evidence="1 2" key="1">
    <citation type="submission" date="2023-07" db="EMBL/GenBank/DDBJ databases">
        <title>Sequencing the genomes of 1000 actinobacteria strains.</title>
        <authorList>
            <person name="Klenk H.-P."/>
        </authorList>
    </citation>
    <scope>NUCLEOTIDE SEQUENCE [LARGE SCALE GENOMIC DNA]</scope>
    <source>
        <strain evidence="1 2">GD13</strain>
    </source>
</reference>
<accession>A0ABT9NNM7</accession>
<sequence>MEAILSRDPSVTVKLLGFQDRFVRDDLLCEELMVRLGKDGARRVQNCSYRGDIDVLLRDFASCSRVLAVRFHSGILALGLGLPMVQIVYSNKIEEFLQDAGWQGLLVPLQGLATIEDAPLIDALFAAPGAEYLPPEARAHAAGLRP</sequence>
<dbReference type="EMBL" id="JAUSQM010000001">
    <property type="protein sequence ID" value="MDP9821804.1"/>
    <property type="molecule type" value="Genomic_DNA"/>
</dbReference>
<comment type="caution">
    <text evidence="1">The sequence shown here is derived from an EMBL/GenBank/DDBJ whole genome shotgun (WGS) entry which is preliminary data.</text>
</comment>
<protein>
    <submittedName>
        <fullName evidence="1">Polysaccharide pyruvyl transferase WcaK-like protein</fullName>
    </submittedName>
</protein>
<evidence type="ECO:0000313" key="2">
    <source>
        <dbReference type="Proteomes" id="UP001240447"/>
    </source>
</evidence>
<evidence type="ECO:0000313" key="1">
    <source>
        <dbReference type="EMBL" id="MDP9821804.1"/>
    </source>
</evidence>
<keyword evidence="2" id="KW-1185">Reference proteome</keyword>
<organism evidence="1 2">
    <name type="scientific">Nocardioides massiliensis</name>
    <dbReference type="NCBI Taxonomy" id="1325935"/>
    <lineage>
        <taxon>Bacteria</taxon>
        <taxon>Bacillati</taxon>
        <taxon>Actinomycetota</taxon>
        <taxon>Actinomycetes</taxon>
        <taxon>Propionibacteriales</taxon>
        <taxon>Nocardioidaceae</taxon>
        <taxon>Nocardioides</taxon>
    </lineage>
</organism>
<dbReference type="Proteomes" id="UP001240447">
    <property type="component" value="Unassembled WGS sequence"/>
</dbReference>